<dbReference type="InterPro" id="IPR051908">
    <property type="entry name" value="Ribosomal_N-acetyltransferase"/>
</dbReference>
<name>A0A9X6RND7_HYPEX</name>
<keyword evidence="3" id="KW-1185">Reference proteome</keyword>
<organism evidence="2 3">
    <name type="scientific">Hypsibius exemplaris</name>
    <name type="common">Freshwater tardigrade</name>
    <dbReference type="NCBI Taxonomy" id="2072580"/>
    <lineage>
        <taxon>Eukaryota</taxon>
        <taxon>Metazoa</taxon>
        <taxon>Ecdysozoa</taxon>
        <taxon>Tardigrada</taxon>
        <taxon>Eutardigrada</taxon>
        <taxon>Parachela</taxon>
        <taxon>Hypsibioidea</taxon>
        <taxon>Hypsibiidae</taxon>
        <taxon>Hypsibius</taxon>
    </lineage>
</organism>
<dbReference type="GO" id="GO:1990189">
    <property type="term" value="F:protein N-terminal-serine acetyltransferase activity"/>
    <property type="evidence" value="ECO:0007669"/>
    <property type="project" value="TreeGrafter"/>
</dbReference>
<dbReference type="InterPro" id="IPR000182">
    <property type="entry name" value="GNAT_dom"/>
</dbReference>
<accession>A0A9X6RND7</accession>
<dbReference type="AlphaFoldDB" id="A0A9X6RND7"/>
<dbReference type="PANTHER" id="PTHR43441">
    <property type="entry name" value="RIBOSOMAL-PROTEIN-SERINE ACETYLTRANSFERASE"/>
    <property type="match status" value="1"/>
</dbReference>
<dbReference type="Pfam" id="PF13302">
    <property type="entry name" value="Acetyltransf_3"/>
    <property type="match status" value="1"/>
</dbReference>
<proteinExistence type="predicted"/>
<comment type="caution">
    <text evidence="2">The sequence shown here is derived from an EMBL/GenBank/DDBJ whole genome shotgun (WGS) entry which is preliminary data.</text>
</comment>
<evidence type="ECO:0000259" key="1">
    <source>
        <dbReference type="PROSITE" id="PS51186"/>
    </source>
</evidence>
<dbReference type="PROSITE" id="PS51186">
    <property type="entry name" value="GNAT"/>
    <property type="match status" value="1"/>
</dbReference>
<evidence type="ECO:0000313" key="2">
    <source>
        <dbReference type="EMBL" id="OWA54273.1"/>
    </source>
</evidence>
<dbReference type="Proteomes" id="UP000192578">
    <property type="component" value="Unassembled WGS sequence"/>
</dbReference>
<dbReference type="InterPro" id="IPR016181">
    <property type="entry name" value="Acyl_CoA_acyltransferase"/>
</dbReference>
<dbReference type="Gene3D" id="3.40.630.30">
    <property type="match status" value="1"/>
</dbReference>
<dbReference type="GO" id="GO:0005737">
    <property type="term" value="C:cytoplasm"/>
    <property type="evidence" value="ECO:0007669"/>
    <property type="project" value="TreeGrafter"/>
</dbReference>
<dbReference type="PANTHER" id="PTHR43441:SF2">
    <property type="entry name" value="FAMILY ACETYLTRANSFERASE, PUTATIVE (AFU_ORTHOLOGUE AFUA_7G00850)-RELATED"/>
    <property type="match status" value="1"/>
</dbReference>
<dbReference type="OrthoDB" id="41238at2759"/>
<dbReference type="EMBL" id="MTYJ01000387">
    <property type="protein sequence ID" value="OWA54273.1"/>
    <property type="molecule type" value="Genomic_DNA"/>
</dbReference>
<feature type="domain" description="N-acetyltransferase" evidence="1">
    <location>
        <begin position="1"/>
        <end position="125"/>
    </location>
</feature>
<sequence>MGLKFRRKNGREAFDTFLNSRASASDPWAYAVVDQKAGMVRGSLTLLFLVPSHGCAEIGSVIFGAGMQRTPLGTEAVYLLAKEAFALGNRRLEWRCNDLNARSHRAALRFGFRFDGVFRQHQVVK</sequence>
<protein>
    <recommendedName>
        <fullName evidence="1">N-acetyltransferase domain-containing protein</fullName>
    </recommendedName>
</protein>
<dbReference type="SUPFAM" id="SSF55729">
    <property type="entry name" value="Acyl-CoA N-acyltransferases (Nat)"/>
    <property type="match status" value="1"/>
</dbReference>
<reference evidence="3" key="1">
    <citation type="submission" date="2017-01" db="EMBL/GenBank/DDBJ databases">
        <title>Comparative genomics of anhydrobiosis in the tardigrade Hypsibius dujardini.</title>
        <authorList>
            <person name="Yoshida Y."/>
            <person name="Koutsovoulos G."/>
            <person name="Laetsch D."/>
            <person name="Stevens L."/>
            <person name="Kumar S."/>
            <person name="Horikawa D."/>
            <person name="Ishino K."/>
            <person name="Komine S."/>
            <person name="Tomita M."/>
            <person name="Blaxter M."/>
            <person name="Arakawa K."/>
        </authorList>
    </citation>
    <scope>NUCLEOTIDE SEQUENCE [LARGE SCALE GENOMIC DNA]</scope>
    <source>
        <strain evidence="3">Z151</strain>
    </source>
</reference>
<dbReference type="GO" id="GO:0008999">
    <property type="term" value="F:protein-N-terminal-alanine acetyltransferase activity"/>
    <property type="evidence" value="ECO:0007669"/>
    <property type="project" value="TreeGrafter"/>
</dbReference>
<evidence type="ECO:0000313" key="3">
    <source>
        <dbReference type="Proteomes" id="UP000192578"/>
    </source>
</evidence>
<gene>
    <name evidence="2" type="ORF">BV898_18682</name>
</gene>